<proteinExistence type="inferred from homology"/>
<evidence type="ECO:0000313" key="13">
    <source>
        <dbReference type="Proteomes" id="UP000826656"/>
    </source>
</evidence>
<keyword evidence="9 11" id="KW-0503">Monooxygenase</keyword>
<dbReference type="Proteomes" id="UP000826656">
    <property type="component" value="Unassembled WGS sequence"/>
</dbReference>
<dbReference type="InterPro" id="IPR017972">
    <property type="entry name" value="Cyt_P450_CS"/>
</dbReference>
<keyword evidence="10" id="KW-0472">Membrane</keyword>
<keyword evidence="13" id="KW-1185">Reference proteome</keyword>
<gene>
    <name evidence="12" type="ORF">KY290_028717</name>
</gene>
<evidence type="ECO:0000256" key="2">
    <source>
        <dbReference type="ARBA" id="ARBA00010617"/>
    </source>
</evidence>
<dbReference type="PANTHER" id="PTHR24282:SF222">
    <property type="entry name" value="CYTOCHROME P450"/>
    <property type="match status" value="1"/>
</dbReference>
<dbReference type="Pfam" id="PF00067">
    <property type="entry name" value="p450"/>
    <property type="match status" value="1"/>
</dbReference>
<keyword evidence="3 11" id="KW-0349">Heme</keyword>
<dbReference type="InterPro" id="IPR002401">
    <property type="entry name" value="Cyt_P450_E_grp-I"/>
</dbReference>
<dbReference type="PROSITE" id="PS00086">
    <property type="entry name" value="CYTOCHROME_P450"/>
    <property type="match status" value="1"/>
</dbReference>
<comment type="caution">
    <text evidence="12">The sequence shown here is derived from an EMBL/GenBank/DDBJ whole genome shotgun (WGS) entry which is preliminary data.</text>
</comment>
<dbReference type="InterPro" id="IPR036396">
    <property type="entry name" value="Cyt_P450_sf"/>
</dbReference>
<keyword evidence="5 11" id="KW-0479">Metal-binding</keyword>
<dbReference type="PANTHER" id="PTHR24282">
    <property type="entry name" value="CYTOCHROME P450 FAMILY MEMBER"/>
    <property type="match status" value="1"/>
</dbReference>
<reference evidence="12 13" key="1">
    <citation type="journal article" date="2021" name="bioRxiv">
        <title>Chromosome-scale and haplotype-resolved genome assembly of a tetraploid potato cultivar.</title>
        <authorList>
            <person name="Sun H."/>
            <person name="Jiao W.-B."/>
            <person name="Krause K."/>
            <person name="Campoy J.A."/>
            <person name="Goel M."/>
            <person name="Folz-Donahue K."/>
            <person name="Kukat C."/>
            <person name="Huettel B."/>
            <person name="Schneeberger K."/>
        </authorList>
    </citation>
    <scope>NUCLEOTIDE SEQUENCE [LARGE SCALE GENOMIC DNA]</scope>
    <source>
        <strain evidence="12">SolTubOtavaFocal</strain>
        <tissue evidence="12">Leaves</tissue>
    </source>
</reference>
<dbReference type="PRINTS" id="PR00463">
    <property type="entry name" value="EP450I"/>
</dbReference>
<keyword evidence="6" id="KW-1133">Transmembrane helix</keyword>
<dbReference type="SUPFAM" id="SSF48264">
    <property type="entry name" value="Cytochrome P450"/>
    <property type="match status" value="1"/>
</dbReference>
<evidence type="ECO:0000256" key="1">
    <source>
        <dbReference type="ARBA" id="ARBA00004370"/>
    </source>
</evidence>
<evidence type="ECO:0000256" key="3">
    <source>
        <dbReference type="ARBA" id="ARBA00022617"/>
    </source>
</evidence>
<comment type="subcellular location">
    <subcellularLocation>
        <location evidence="1">Membrane</location>
    </subcellularLocation>
</comment>
<sequence length="544" mass="61799">MTELFETILFVCARRGSSSSWPLRNEGSEIDPVFKSGRQFSGQIRYSLNSYKVVINLCWRPRRIQNHFLKQGIRGPKYNFLLGNLKEIADLQPSSSQHFSLSHDIVPRVFSFYHHWKNIYGATFLVWFGPTVRVSISDPTLIRDIFLVKSDNFEKIETPPSAKKLEGDGLSSLRGEKWAHHRKILTQTFYSENLKLMIPTMGKSMKDMLTKWSSKMSKDGKVEIEVSEWFLSLSEEVITHTVFGSSYEDGKAIFELQAQQLVYATNAFHQLFIPGFRFLPTKKNIISWKLDKDVRNSLMKLIEHRKKSLECDQSEEGPKDLLEVMIKASNSTYSNSAIKVDDIVEECKTMFLAGKYTTSNLLTWTTILLAMNPHWQQLARDEVFNVCGARDTPSKDNIAKLKTLGMILNESLRLYPPLAATIRRAKIDTTLGTLNLPQGTELLIPFIGIHHDAELWGDDVNEFNPGRFARGVAQAAKSPMAFMPFGLGARHCIGQNLAIIQAKLAIAMMLMSFSFELAPTYQHAPTILIFLCPQYGAPIIFKKL</sequence>
<keyword evidence="8 11" id="KW-0408">Iron</keyword>
<evidence type="ECO:0000256" key="4">
    <source>
        <dbReference type="ARBA" id="ARBA00022692"/>
    </source>
</evidence>
<evidence type="ECO:0000256" key="5">
    <source>
        <dbReference type="ARBA" id="ARBA00022723"/>
    </source>
</evidence>
<keyword evidence="4" id="KW-0812">Transmembrane</keyword>
<comment type="similarity">
    <text evidence="2 11">Belongs to the cytochrome P450 family.</text>
</comment>
<dbReference type="Gene3D" id="1.10.630.10">
    <property type="entry name" value="Cytochrome P450"/>
    <property type="match status" value="1"/>
</dbReference>
<evidence type="ECO:0000256" key="10">
    <source>
        <dbReference type="ARBA" id="ARBA00023136"/>
    </source>
</evidence>
<evidence type="ECO:0000313" key="12">
    <source>
        <dbReference type="EMBL" id="KAH0749485.1"/>
    </source>
</evidence>
<organism evidence="12 13">
    <name type="scientific">Solanum tuberosum</name>
    <name type="common">Potato</name>
    <dbReference type="NCBI Taxonomy" id="4113"/>
    <lineage>
        <taxon>Eukaryota</taxon>
        <taxon>Viridiplantae</taxon>
        <taxon>Streptophyta</taxon>
        <taxon>Embryophyta</taxon>
        <taxon>Tracheophyta</taxon>
        <taxon>Spermatophyta</taxon>
        <taxon>Magnoliopsida</taxon>
        <taxon>eudicotyledons</taxon>
        <taxon>Gunneridae</taxon>
        <taxon>Pentapetalae</taxon>
        <taxon>asterids</taxon>
        <taxon>lamiids</taxon>
        <taxon>Solanales</taxon>
        <taxon>Solanaceae</taxon>
        <taxon>Solanoideae</taxon>
        <taxon>Solaneae</taxon>
        <taxon>Solanum</taxon>
    </lineage>
</organism>
<dbReference type="InterPro" id="IPR001128">
    <property type="entry name" value="Cyt_P450"/>
</dbReference>
<evidence type="ECO:0008006" key="14">
    <source>
        <dbReference type="Google" id="ProtNLM"/>
    </source>
</evidence>
<evidence type="ECO:0000256" key="11">
    <source>
        <dbReference type="RuleBase" id="RU000461"/>
    </source>
</evidence>
<dbReference type="EMBL" id="JAIVGD010000019">
    <property type="protein sequence ID" value="KAH0749485.1"/>
    <property type="molecule type" value="Genomic_DNA"/>
</dbReference>
<evidence type="ECO:0000256" key="6">
    <source>
        <dbReference type="ARBA" id="ARBA00022989"/>
    </source>
</evidence>
<accession>A0ABQ7ULV5</accession>
<dbReference type="PRINTS" id="PR00385">
    <property type="entry name" value="P450"/>
</dbReference>
<evidence type="ECO:0000256" key="7">
    <source>
        <dbReference type="ARBA" id="ARBA00023002"/>
    </source>
</evidence>
<name>A0ABQ7ULV5_SOLTU</name>
<dbReference type="InterPro" id="IPR050665">
    <property type="entry name" value="Cytochrome_P450_Monooxygen"/>
</dbReference>
<keyword evidence="7 11" id="KW-0560">Oxidoreductase</keyword>
<evidence type="ECO:0000256" key="8">
    <source>
        <dbReference type="ARBA" id="ARBA00023004"/>
    </source>
</evidence>
<evidence type="ECO:0000256" key="9">
    <source>
        <dbReference type="ARBA" id="ARBA00023033"/>
    </source>
</evidence>
<protein>
    <recommendedName>
        <fullName evidence="14">Cytochrome P450</fullName>
    </recommendedName>
</protein>